<organism evidence="2 3">
    <name type="scientific">Meganyctiphanes norvegica</name>
    <name type="common">Northern krill</name>
    <name type="synonym">Thysanopoda norvegica</name>
    <dbReference type="NCBI Taxonomy" id="48144"/>
    <lineage>
        <taxon>Eukaryota</taxon>
        <taxon>Metazoa</taxon>
        <taxon>Ecdysozoa</taxon>
        <taxon>Arthropoda</taxon>
        <taxon>Crustacea</taxon>
        <taxon>Multicrustacea</taxon>
        <taxon>Malacostraca</taxon>
        <taxon>Eumalacostraca</taxon>
        <taxon>Eucarida</taxon>
        <taxon>Euphausiacea</taxon>
        <taxon>Euphausiidae</taxon>
        <taxon>Meganyctiphanes</taxon>
    </lineage>
</organism>
<keyword evidence="3" id="KW-1185">Reference proteome</keyword>
<proteinExistence type="predicted"/>
<gene>
    <name evidence="2" type="ORF">MNOR_LOCUS36734</name>
</gene>
<dbReference type="AlphaFoldDB" id="A0AAV2SJ17"/>
<evidence type="ECO:0000313" key="2">
    <source>
        <dbReference type="EMBL" id="CAL4192414.1"/>
    </source>
</evidence>
<protein>
    <submittedName>
        <fullName evidence="2">Uncharacterized protein</fullName>
    </submittedName>
</protein>
<name>A0AAV2SJ17_MEGNR</name>
<reference evidence="2 3" key="1">
    <citation type="submission" date="2024-05" db="EMBL/GenBank/DDBJ databases">
        <authorList>
            <person name="Wallberg A."/>
        </authorList>
    </citation>
    <scope>NUCLEOTIDE SEQUENCE [LARGE SCALE GENOMIC DNA]</scope>
</reference>
<comment type="caution">
    <text evidence="2">The sequence shown here is derived from an EMBL/GenBank/DDBJ whole genome shotgun (WGS) entry which is preliminary data.</text>
</comment>
<accession>A0AAV2SJ17</accession>
<sequence>MVENIHDRRAAIKDAVATLTSHEKPHSRKRRIPTKQRITVQKQLKIYEKSKHCRPELFESKKKYTASIMRNRKRESANNRKTVKIEKSKRSTKIVKKSKNGICTAQNTKSNKTKVGLSKNTLKNKKQSGPKKKVNQGKRNVKKVKRKVPVKDTKKKINSKKILTKNTSNGNAKLYKKKHSEKISVKPKIKVYKMG</sequence>
<evidence type="ECO:0000313" key="3">
    <source>
        <dbReference type="Proteomes" id="UP001497623"/>
    </source>
</evidence>
<evidence type="ECO:0000256" key="1">
    <source>
        <dbReference type="SAM" id="MobiDB-lite"/>
    </source>
</evidence>
<dbReference type="EMBL" id="CAXKWB010068799">
    <property type="protein sequence ID" value="CAL4192414.1"/>
    <property type="molecule type" value="Genomic_DNA"/>
</dbReference>
<feature type="region of interest" description="Disordered" evidence="1">
    <location>
        <begin position="118"/>
        <end position="150"/>
    </location>
</feature>
<feature type="compositionally biased region" description="Basic residues" evidence="1">
    <location>
        <begin position="122"/>
        <end position="150"/>
    </location>
</feature>
<dbReference type="Proteomes" id="UP001497623">
    <property type="component" value="Unassembled WGS sequence"/>
</dbReference>